<dbReference type="InterPro" id="IPR057326">
    <property type="entry name" value="KR_dom"/>
</dbReference>
<organism evidence="3 4">
    <name type="scientific">Arthrobacter burdickii</name>
    <dbReference type="NCBI Taxonomy" id="3035920"/>
    <lineage>
        <taxon>Bacteria</taxon>
        <taxon>Bacillati</taxon>
        <taxon>Actinomycetota</taxon>
        <taxon>Actinomycetes</taxon>
        <taxon>Micrococcales</taxon>
        <taxon>Micrococcaceae</taxon>
        <taxon>Arthrobacter</taxon>
    </lineage>
</organism>
<feature type="domain" description="Ketoreductase" evidence="2">
    <location>
        <begin position="4"/>
        <end position="185"/>
    </location>
</feature>
<sequence>MTGGTALVTGAARGIGYAIAQRLAKDGWAVMLGDRSDDVENAAAALSQESGNARVAGARCDVTDEDEVEALVASVVNRFGALDLLVVNAGVGGGADHLTELSTEAFDTVIGVNLRGAFLSVRAAAKVMRLQGSGSIVTVSSVYARVPVEGSAAYSASKAGLIAMTKTAALELAPFGITVNAIAPGYIDTPMRWDALRNRARLAGTTAEDLYADDVASVPLGRYGTGADVAGAVAFFAGSDSRYVTAQVLELTGGRPL</sequence>
<evidence type="ECO:0000313" key="3">
    <source>
        <dbReference type="EMBL" id="MDN4609628.1"/>
    </source>
</evidence>
<dbReference type="InterPro" id="IPR002347">
    <property type="entry name" value="SDR_fam"/>
</dbReference>
<dbReference type="PROSITE" id="PS00061">
    <property type="entry name" value="ADH_SHORT"/>
    <property type="match status" value="1"/>
</dbReference>
<dbReference type="Pfam" id="PF13561">
    <property type="entry name" value="adh_short_C2"/>
    <property type="match status" value="1"/>
</dbReference>
<dbReference type="PANTHER" id="PTHR42760">
    <property type="entry name" value="SHORT-CHAIN DEHYDROGENASES/REDUCTASES FAMILY MEMBER"/>
    <property type="match status" value="1"/>
</dbReference>
<name>A0ABT8JXT7_9MICC</name>
<evidence type="ECO:0000256" key="1">
    <source>
        <dbReference type="ARBA" id="ARBA00006484"/>
    </source>
</evidence>
<evidence type="ECO:0000313" key="4">
    <source>
        <dbReference type="Proteomes" id="UP001174209"/>
    </source>
</evidence>
<dbReference type="SUPFAM" id="SSF51735">
    <property type="entry name" value="NAD(P)-binding Rossmann-fold domains"/>
    <property type="match status" value="1"/>
</dbReference>
<dbReference type="RefSeq" id="WP_301224309.1">
    <property type="nucleotide sequence ID" value="NZ_JAROCG010000001.1"/>
</dbReference>
<dbReference type="PRINTS" id="PR00080">
    <property type="entry name" value="SDRFAMILY"/>
</dbReference>
<dbReference type="Gene3D" id="3.40.50.720">
    <property type="entry name" value="NAD(P)-binding Rossmann-like Domain"/>
    <property type="match status" value="1"/>
</dbReference>
<accession>A0ABT8JXT7</accession>
<proteinExistence type="inferred from homology"/>
<reference evidence="3" key="1">
    <citation type="submission" date="2023-06" db="EMBL/GenBank/DDBJ databases">
        <title>MT1 and MT2 Draft Genomes of Novel Species.</title>
        <authorList>
            <person name="Venkateswaran K."/>
        </authorList>
    </citation>
    <scope>NUCLEOTIDE SEQUENCE</scope>
    <source>
        <strain evidence="3">IIF3SC-B10</strain>
    </source>
</reference>
<comment type="similarity">
    <text evidence="1">Belongs to the short-chain dehydrogenases/reductases (SDR) family.</text>
</comment>
<gene>
    <name evidence="3" type="ORF">P5G52_01985</name>
</gene>
<keyword evidence="4" id="KW-1185">Reference proteome</keyword>
<dbReference type="EMBL" id="JAROCG010000001">
    <property type="protein sequence ID" value="MDN4609628.1"/>
    <property type="molecule type" value="Genomic_DNA"/>
</dbReference>
<dbReference type="SMART" id="SM00822">
    <property type="entry name" value="PKS_KR"/>
    <property type="match status" value="1"/>
</dbReference>
<comment type="caution">
    <text evidence="3">The sequence shown here is derived from an EMBL/GenBank/DDBJ whole genome shotgun (WGS) entry which is preliminary data.</text>
</comment>
<dbReference type="PRINTS" id="PR00081">
    <property type="entry name" value="GDHRDH"/>
</dbReference>
<protein>
    <submittedName>
        <fullName evidence="3">SDR family NAD(P)-dependent oxidoreductase</fullName>
    </submittedName>
</protein>
<dbReference type="Proteomes" id="UP001174209">
    <property type="component" value="Unassembled WGS sequence"/>
</dbReference>
<dbReference type="InterPro" id="IPR020904">
    <property type="entry name" value="Sc_DH/Rdtase_CS"/>
</dbReference>
<evidence type="ECO:0000259" key="2">
    <source>
        <dbReference type="SMART" id="SM00822"/>
    </source>
</evidence>
<dbReference type="InterPro" id="IPR036291">
    <property type="entry name" value="NAD(P)-bd_dom_sf"/>
</dbReference>
<dbReference type="PANTHER" id="PTHR42760:SF40">
    <property type="entry name" value="3-OXOACYL-[ACYL-CARRIER-PROTEIN] REDUCTASE, CHLOROPLASTIC"/>
    <property type="match status" value="1"/>
</dbReference>